<dbReference type="Gene3D" id="3.10.105.10">
    <property type="entry name" value="Dipeptide-binding Protein, Domain 3"/>
    <property type="match status" value="1"/>
</dbReference>
<dbReference type="AlphaFoldDB" id="A0A5N5E8L8"/>
<dbReference type="InterPro" id="IPR039424">
    <property type="entry name" value="SBP_5"/>
</dbReference>
<keyword evidence="3" id="KW-0732">Signal</keyword>
<dbReference type="Pfam" id="PF00496">
    <property type="entry name" value="SBP_bac_5"/>
    <property type="match status" value="1"/>
</dbReference>
<evidence type="ECO:0000256" key="1">
    <source>
        <dbReference type="ARBA" id="ARBA00005695"/>
    </source>
</evidence>
<accession>A0A5N5E8L8</accession>
<proteinExistence type="inferred from homology"/>
<dbReference type="PROSITE" id="PS51257">
    <property type="entry name" value="PROKAR_LIPOPROTEIN"/>
    <property type="match status" value="1"/>
</dbReference>
<dbReference type="PIRSF" id="PIRSF002741">
    <property type="entry name" value="MppA"/>
    <property type="match status" value="1"/>
</dbReference>
<organism evidence="5 6">
    <name type="scientific">Rhodococcus erythropolis</name>
    <name type="common">Arthrobacter picolinophilus</name>
    <dbReference type="NCBI Taxonomy" id="1833"/>
    <lineage>
        <taxon>Bacteria</taxon>
        <taxon>Bacillati</taxon>
        <taxon>Actinomycetota</taxon>
        <taxon>Actinomycetes</taxon>
        <taxon>Mycobacteriales</taxon>
        <taxon>Nocardiaceae</taxon>
        <taxon>Rhodococcus</taxon>
        <taxon>Rhodococcus erythropolis group</taxon>
    </lineage>
</organism>
<dbReference type="GO" id="GO:0042597">
    <property type="term" value="C:periplasmic space"/>
    <property type="evidence" value="ECO:0007669"/>
    <property type="project" value="UniProtKB-ARBA"/>
</dbReference>
<dbReference type="Gene3D" id="3.90.76.10">
    <property type="entry name" value="Dipeptide-binding Protein, Domain 1"/>
    <property type="match status" value="1"/>
</dbReference>
<comment type="similarity">
    <text evidence="1">Belongs to the bacterial solute-binding protein 5 family.</text>
</comment>
<evidence type="ECO:0000259" key="4">
    <source>
        <dbReference type="Pfam" id="PF00496"/>
    </source>
</evidence>
<dbReference type="Gene3D" id="3.40.190.10">
    <property type="entry name" value="Periplasmic binding protein-like II"/>
    <property type="match status" value="1"/>
</dbReference>
<evidence type="ECO:0000256" key="2">
    <source>
        <dbReference type="ARBA" id="ARBA00022448"/>
    </source>
</evidence>
<feature type="domain" description="Solute-binding protein family 5" evidence="4">
    <location>
        <begin position="98"/>
        <end position="451"/>
    </location>
</feature>
<evidence type="ECO:0000256" key="3">
    <source>
        <dbReference type="ARBA" id="ARBA00022729"/>
    </source>
</evidence>
<dbReference type="SUPFAM" id="SSF53850">
    <property type="entry name" value="Periplasmic binding protein-like II"/>
    <property type="match status" value="1"/>
</dbReference>
<evidence type="ECO:0000313" key="5">
    <source>
        <dbReference type="EMBL" id="KAB2585562.1"/>
    </source>
</evidence>
<dbReference type="PANTHER" id="PTHR30290:SF9">
    <property type="entry name" value="OLIGOPEPTIDE-BINDING PROTEIN APPA"/>
    <property type="match status" value="1"/>
</dbReference>
<dbReference type="EMBL" id="MRBO01000310">
    <property type="protein sequence ID" value="KAB2585562.1"/>
    <property type="molecule type" value="Genomic_DNA"/>
</dbReference>
<dbReference type="InterPro" id="IPR000914">
    <property type="entry name" value="SBP_5_dom"/>
</dbReference>
<evidence type="ECO:0000313" key="6">
    <source>
        <dbReference type="Proteomes" id="UP000325576"/>
    </source>
</evidence>
<dbReference type="GO" id="GO:1904680">
    <property type="term" value="F:peptide transmembrane transporter activity"/>
    <property type="evidence" value="ECO:0007669"/>
    <property type="project" value="TreeGrafter"/>
</dbReference>
<protein>
    <recommendedName>
        <fullName evidence="4">Solute-binding protein family 5 domain-containing protein</fullName>
    </recommendedName>
</protein>
<dbReference type="InterPro" id="IPR006311">
    <property type="entry name" value="TAT_signal"/>
</dbReference>
<dbReference type="PANTHER" id="PTHR30290">
    <property type="entry name" value="PERIPLASMIC BINDING COMPONENT OF ABC TRANSPORTER"/>
    <property type="match status" value="1"/>
</dbReference>
<keyword evidence="2" id="KW-0813">Transport</keyword>
<dbReference type="GO" id="GO:0015833">
    <property type="term" value="P:peptide transport"/>
    <property type="evidence" value="ECO:0007669"/>
    <property type="project" value="TreeGrafter"/>
</dbReference>
<sequence length="531" mass="56868">MDLMDKTMTRFSRRTALIGTATALALVLGGCSGAAKDAGASSEPAGEPQRGGELRVSIGAEPIAPAFDMGTMAVTSVGTASIATLAYNGLVDFQDGQAVPELATSWKQTSPTQYVFALRDGVKFTDGTPFDAEAVKFNLDRLLDPNGTGANLPPSLESVEVSAPNEVTMNLSTPAGGFVASLRRGRVMMMSPTAVTQYAKTDPFKASVGTGPYKFEEYKTGQYIRLVRNDDYWADDNYLDSIKISILPDPTTSMQAFVNGELDVLGVTPAQLAQVKSRGNSVIKTSISNTFNYVSFNQAVKPFDNVDVRRGFSAAINRDGIAQGIYQGYADPASGPLSPKIGDAYSDLSGLASQTFSTDKAKEFLKNGNFDFGTTVPFSTFTQAPFSTEADAVAEQLQNVGVKVDLSKEEFGSWAQKIYTAKNFTVMNSGQTTATVDPDEILYPLFHSKGDLNASSINDPELDKLLDAARAEQDPQQRAQMYQQASKLIADNAYAAFTVYPQKIAATSPSVGGYEFTEGGTNPLSRVWLAK</sequence>
<dbReference type="PROSITE" id="PS51318">
    <property type="entry name" value="TAT"/>
    <property type="match status" value="1"/>
</dbReference>
<reference evidence="5 6" key="1">
    <citation type="journal article" date="2017" name="Poromechanics V (2013)">
        <title>Genomic Characterization of the Arsenic-Tolerant Actinobacterium, &lt;i&gt;Rhodococcus erythropolis&lt;/i&gt; S43.</title>
        <authorList>
            <person name="Retamal-Morales G."/>
            <person name="Mehnert M."/>
            <person name="Schwabe R."/>
            <person name="Tischler D."/>
            <person name="Schloemann M."/>
            <person name="Levican G.J."/>
        </authorList>
    </citation>
    <scope>NUCLEOTIDE SEQUENCE [LARGE SCALE GENOMIC DNA]</scope>
    <source>
        <strain evidence="5 6">S43</strain>
    </source>
</reference>
<gene>
    <name evidence="5" type="ORF">BS297_09795</name>
</gene>
<comment type="caution">
    <text evidence="5">The sequence shown here is derived from an EMBL/GenBank/DDBJ whole genome shotgun (WGS) entry which is preliminary data.</text>
</comment>
<dbReference type="Proteomes" id="UP000325576">
    <property type="component" value="Unassembled WGS sequence"/>
</dbReference>
<dbReference type="InterPro" id="IPR030678">
    <property type="entry name" value="Peptide/Ni-bd"/>
</dbReference>
<dbReference type="GO" id="GO:0043190">
    <property type="term" value="C:ATP-binding cassette (ABC) transporter complex"/>
    <property type="evidence" value="ECO:0007669"/>
    <property type="project" value="InterPro"/>
</dbReference>
<name>A0A5N5E8L8_RHOER</name>
<dbReference type="CDD" id="cd00995">
    <property type="entry name" value="PBP2_NikA_DppA_OppA_like"/>
    <property type="match status" value="1"/>
</dbReference>